<evidence type="ECO:0000256" key="2">
    <source>
        <dbReference type="ARBA" id="ARBA00005879"/>
    </source>
</evidence>
<dbReference type="InterPro" id="IPR014776">
    <property type="entry name" value="4pyrrole_Mease_sub2"/>
</dbReference>
<evidence type="ECO:0000256" key="1">
    <source>
        <dbReference type="ARBA" id="ARBA00004953"/>
    </source>
</evidence>
<dbReference type="InterPro" id="IPR014777">
    <property type="entry name" value="4pyrrole_Mease_sub1"/>
</dbReference>
<dbReference type="UniPathway" id="UPA00148"/>
<evidence type="ECO:0000313" key="9">
    <source>
        <dbReference type="EMBL" id="EHM43700.1"/>
    </source>
</evidence>
<evidence type="ECO:0000259" key="8">
    <source>
        <dbReference type="Pfam" id="PF00590"/>
    </source>
</evidence>
<keyword evidence="10" id="KW-1185">Reference proteome</keyword>
<evidence type="ECO:0000313" key="10">
    <source>
        <dbReference type="Proteomes" id="UP000005481"/>
    </source>
</evidence>
<feature type="domain" description="Tetrapyrrole methylase" evidence="8">
    <location>
        <begin position="4"/>
        <end position="217"/>
    </location>
</feature>
<protein>
    <submittedName>
        <fullName evidence="9">Precorrin-2 C(20)-methyltransferase</fullName>
    </submittedName>
</protein>
<dbReference type="GO" id="GO:0030788">
    <property type="term" value="F:precorrin-2 C20-methyltransferase activity"/>
    <property type="evidence" value="ECO:0007669"/>
    <property type="project" value="InterPro"/>
</dbReference>
<sequence length="237" mass="25944">MKGKLFCIGLGPGDPELITLKAVRLMKECPVWVVPQGHSDKLTAQGILRTALDRFVDVERESKEILTAYVPMTRDETVLAGAHEENRKAVEKHLAEGRNVAFFVLGCPTVYASSAYVQKRIAADGYETETVPGITSFSATAAALKTALCEKEEPLFIIPAKRDDFEALIDVPGNKVIMKPADRLPEIKAVLREKGLIDGASMVERCGLPEEKVYPKLAAAADNSYFSVILVKKGERI</sequence>
<evidence type="ECO:0000256" key="3">
    <source>
        <dbReference type="ARBA" id="ARBA00022573"/>
    </source>
</evidence>
<dbReference type="AlphaFoldDB" id="G9YES7"/>
<reference evidence="9 10" key="1">
    <citation type="submission" date="2011-08" db="EMBL/GenBank/DDBJ databases">
        <authorList>
            <person name="Weinstock G."/>
            <person name="Sodergren E."/>
            <person name="Clifton S."/>
            <person name="Fulton L."/>
            <person name="Fulton B."/>
            <person name="Courtney L."/>
            <person name="Fronick C."/>
            <person name="Harrison M."/>
            <person name="Strong C."/>
            <person name="Farmer C."/>
            <person name="Delahaunty K."/>
            <person name="Markovic C."/>
            <person name="Hall O."/>
            <person name="Minx P."/>
            <person name="Tomlinson C."/>
            <person name="Mitreva M."/>
            <person name="Hou S."/>
            <person name="Chen J."/>
            <person name="Wollam A."/>
            <person name="Pepin K.H."/>
            <person name="Johnson M."/>
            <person name="Bhonagiri V."/>
            <person name="Zhang X."/>
            <person name="Suruliraj S."/>
            <person name="Warren W."/>
            <person name="Chinwalla A."/>
            <person name="Mardis E.R."/>
            <person name="Wilson R.K."/>
        </authorList>
    </citation>
    <scope>NUCLEOTIDE SEQUENCE [LARGE SCALE GENOMIC DNA]</scope>
    <source>
        <strain evidence="9 10">F0357</strain>
    </source>
</reference>
<dbReference type="OrthoDB" id="9804789at2"/>
<dbReference type="Gene3D" id="3.40.1010.10">
    <property type="entry name" value="Cobalt-precorrin-4 Transmethylase, Domain 1"/>
    <property type="match status" value="1"/>
</dbReference>
<evidence type="ECO:0000256" key="4">
    <source>
        <dbReference type="ARBA" id="ARBA00022603"/>
    </source>
</evidence>
<name>G9YES7_9FIRM</name>
<dbReference type="NCBIfam" id="TIGR01467">
    <property type="entry name" value="cobI_cbiL"/>
    <property type="match status" value="1"/>
</dbReference>
<comment type="caution">
    <text evidence="9">The sequence shown here is derived from an EMBL/GenBank/DDBJ whole genome shotgun (WGS) entry which is preliminary data.</text>
</comment>
<dbReference type="InterPro" id="IPR006364">
    <property type="entry name" value="CobI/CbiL/CobIJ_dom"/>
</dbReference>
<dbReference type="eggNOG" id="COG2243">
    <property type="taxonomic scope" value="Bacteria"/>
</dbReference>
<evidence type="ECO:0000256" key="6">
    <source>
        <dbReference type="ARBA" id="ARBA00022691"/>
    </source>
</evidence>
<dbReference type="GO" id="GO:0032259">
    <property type="term" value="P:methylation"/>
    <property type="evidence" value="ECO:0007669"/>
    <property type="project" value="UniProtKB-KW"/>
</dbReference>
<dbReference type="RefSeq" id="WP_006789120.1">
    <property type="nucleotide sequence ID" value="NZ_JH417564.1"/>
</dbReference>
<comment type="similarity">
    <text evidence="2 7">Belongs to the precorrin methyltransferase family.</text>
</comment>
<dbReference type="InterPro" id="IPR000878">
    <property type="entry name" value="4pyrrol_Mease"/>
</dbReference>
<comment type="pathway">
    <text evidence="1">Cofactor biosynthesis; adenosylcobalamin biosynthesis.</text>
</comment>
<dbReference type="EMBL" id="AGCJ01000005">
    <property type="protein sequence ID" value="EHM43700.1"/>
    <property type="molecule type" value="Genomic_DNA"/>
</dbReference>
<dbReference type="InterPro" id="IPR035996">
    <property type="entry name" value="4pyrrol_Methylase_sf"/>
</dbReference>
<dbReference type="Pfam" id="PF00590">
    <property type="entry name" value="TP_methylase"/>
    <property type="match status" value="1"/>
</dbReference>
<dbReference type="PANTHER" id="PTHR43467">
    <property type="entry name" value="COBALT-PRECORRIN-2 C(20)-METHYLTRANSFERASE"/>
    <property type="match status" value="1"/>
</dbReference>
<evidence type="ECO:0000256" key="5">
    <source>
        <dbReference type="ARBA" id="ARBA00022679"/>
    </source>
</evidence>
<dbReference type="Proteomes" id="UP000005481">
    <property type="component" value="Unassembled WGS sequence"/>
</dbReference>
<dbReference type="InterPro" id="IPR012382">
    <property type="entry name" value="CobI/CbiL"/>
</dbReference>
<gene>
    <name evidence="9" type="ORF">HMPREF0080_00137</name>
</gene>
<dbReference type="CDD" id="cd11645">
    <property type="entry name" value="Precorrin_2_C20_MT"/>
    <property type="match status" value="1"/>
</dbReference>
<dbReference type="GO" id="GO:0009236">
    <property type="term" value="P:cobalamin biosynthetic process"/>
    <property type="evidence" value="ECO:0007669"/>
    <property type="project" value="UniProtKB-UniRule"/>
</dbReference>
<dbReference type="SUPFAM" id="SSF53790">
    <property type="entry name" value="Tetrapyrrole methylase"/>
    <property type="match status" value="1"/>
</dbReference>
<evidence type="ECO:0000256" key="7">
    <source>
        <dbReference type="PIRNR" id="PIRNR036427"/>
    </source>
</evidence>
<dbReference type="PANTHER" id="PTHR43467:SF2">
    <property type="entry name" value="COBALT-PRECORRIN-2 C(20)-METHYLTRANSFERASE"/>
    <property type="match status" value="1"/>
</dbReference>
<dbReference type="PROSITE" id="PS00839">
    <property type="entry name" value="SUMT_1"/>
    <property type="match status" value="1"/>
</dbReference>
<keyword evidence="5 9" id="KW-0808">Transferase</keyword>
<proteinExistence type="inferred from homology"/>
<dbReference type="InterPro" id="IPR003043">
    <property type="entry name" value="Uropor_MeTrfase_CS"/>
</dbReference>
<keyword evidence="3" id="KW-0169">Cobalamin biosynthesis</keyword>
<dbReference type="PATRIC" id="fig|861450.3.peg.130"/>
<accession>G9YES7</accession>
<dbReference type="Gene3D" id="3.30.950.10">
    <property type="entry name" value="Methyltransferase, Cobalt-precorrin-4 Transmethylase, Domain 2"/>
    <property type="match status" value="1"/>
</dbReference>
<dbReference type="HOGENOM" id="CLU_076014_2_1_9"/>
<keyword evidence="4 9" id="KW-0489">Methyltransferase</keyword>
<keyword evidence="6" id="KW-0949">S-adenosyl-L-methionine</keyword>
<organism evidence="9 10">
    <name type="scientific">Anaeroglobus geminatus F0357</name>
    <dbReference type="NCBI Taxonomy" id="861450"/>
    <lineage>
        <taxon>Bacteria</taxon>
        <taxon>Bacillati</taxon>
        <taxon>Bacillota</taxon>
        <taxon>Negativicutes</taxon>
        <taxon>Veillonellales</taxon>
        <taxon>Veillonellaceae</taxon>
        <taxon>Anaeroglobus</taxon>
    </lineage>
</organism>
<dbReference type="PIRSF" id="PIRSF036427">
    <property type="entry name" value="Precrrn-2_mtase"/>
    <property type="match status" value="1"/>
</dbReference>
<dbReference type="STRING" id="861450.HMPREF0080_00137"/>